<sequence>MLGFKKKNGSPQNYVYYGRGEDKTRWTVIPGNTKLEGDNLTNQLKKLKEKLERPVEETQSKSTGLSTGAKDVRLFVERGSVPFQESEDIKALIDLLGNYTIGEGVLSRMRLQVLCFYKIADKRPNLALKGHIDTQ</sequence>
<proteinExistence type="predicted"/>
<dbReference type="GeneID" id="15806573"/>
<accession>L1LEH1</accession>
<dbReference type="RefSeq" id="XP_004833102.1">
    <property type="nucleotide sequence ID" value="XM_004833045.1"/>
</dbReference>
<organism evidence="1 2">
    <name type="scientific">Theileria equi strain WA</name>
    <dbReference type="NCBI Taxonomy" id="1537102"/>
    <lineage>
        <taxon>Eukaryota</taxon>
        <taxon>Sar</taxon>
        <taxon>Alveolata</taxon>
        <taxon>Apicomplexa</taxon>
        <taxon>Aconoidasida</taxon>
        <taxon>Piroplasmida</taxon>
        <taxon>Theileriidae</taxon>
        <taxon>Theileria</taxon>
    </lineage>
</organism>
<reference evidence="1 2" key="1">
    <citation type="journal article" date="2012" name="BMC Genomics">
        <title>Comparative genomic analysis and phylogenetic position of Theileria equi.</title>
        <authorList>
            <person name="Kappmeyer L.S."/>
            <person name="Thiagarajan M."/>
            <person name="Herndon D.R."/>
            <person name="Ramsay J.D."/>
            <person name="Caler E."/>
            <person name="Djikeng A."/>
            <person name="Gillespie J.J."/>
            <person name="Lau A.O."/>
            <person name="Roalson E.H."/>
            <person name="Silva J.C."/>
            <person name="Silva M.G."/>
            <person name="Suarez C.E."/>
            <person name="Ueti M.W."/>
            <person name="Nene V.M."/>
            <person name="Mealey R.H."/>
            <person name="Knowles D.P."/>
            <person name="Brayton K.A."/>
        </authorList>
    </citation>
    <scope>NUCLEOTIDE SEQUENCE [LARGE SCALE GENOMIC DNA]</scope>
    <source>
        <strain evidence="1 2">WA</strain>
    </source>
</reference>
<dbReference type="Proteomes" id="UP000031512">
    <property type="component" value="Unassembled WGS sequence"/>
</dbReference>
<dbReference type="VEuPathDB" id="PiroplasmaDB:BEWA_036860"/>
<evidence type="ECO:0000313" key="2">
    <source>
        <dbReference type="Proteomes" id="UP000031512"/>
    </source>
</evidence>
<name>L1LEH1_THEEQ</name>
<comment type="caution">
    <text evidence="1">The sequence shown here is derived from an EMBL/GenBank/DDBJ whole genome shotgun (WGS) entry which is preliminary data.</text>
</comment>
<keyword evidence="2" id="KW-1185">Reference proteome</keyword>
<dbReference type="AlphaFoldDB" id="L1LEH1"/>
<evidence type="ECO:0000313" key="1">
    <source>
        <dbReference type="EMBL" id="EKX73650.1"/>
    </source>
</evidence>
<dbReference type="EMBL" id="ACOU01000002">
    <property type="protein sequence ID" value="EKX73650.1"/>
    <property type="molecule type" value="Genomic_DNA"/>
</dbReference>
<gene>
    <name evidence="1" type="ORF">BEWA_036860</name>
</gene>
<protein>
    <submittedName>
        <fullName evidence="1">Uncharacterized protein</fullName>
    </submittedName>
</protein>
<dbReference type="KEGG" id="beq:BEWA_036860"/>